<dbReference type="GO" id="GO:0019171">
    <property type="term" value="F:(3R)-hydroxyacyl-[acyl-carrier-protein] dehydratase activity"/>
    <property type="evidence" value="ECO:0007669"/>
    <property type="project" value="TreeGrafter"/>
</dbReference>
<feature type="domain" description="FAS1-like dehydratase" evidence="1">
    <location>
        <begin position="46"/>
        <end position="110"/>
    </location>
</feature>
<dbReference type="Gene3D" id="3.10.129.10">
    <property type="entry name" value="Hotdog Thioesterase"/>
    <property type="match status" value="1"/>
</dbReference>
<evidence type="ECO:0000313" key="2">
    <source>
        <dbReference type="EMBL" id="TDC19293.1"/>
    </source>
</evidence>
<dbReference type="EMBL" id="SMJW01000011">
    <property type="protein sequence ID" value="TDC19293.1"/>
    <property type="molecule type" value="Genomic_DNA"/>
</dbReference>
<gene>
    <name evidence="2" type="ORF">E1284_04110</name>
</gene>
<protein>
    <submittedName>
        <fullName evidence="2">Acyl-CoA dehydrogenase</fullName>
    </submittedName>
</protein>
<dbReference type="Pfam" id="PF13452">
    <property type="entry name" value="FAS1_DH_region"/>
    <property type="match status" value="1"/>
</dbReference>
<dbReference type="InterPro" id="IPR039569">
    <property type="entry name" value="FAS1-like_DH_region"/>
</dbReference>
<organism evidence="2 3">
    <name type="scientific">Actinomadura bangladeshensis</name>
    <dbReference type="NCBI Taxonomy" id="453573"/>
    <lineage>
        <taxon>Bacteria</taxon>
        <taxon>Bacillati</taxon>
        <taxon>Actinomycetota</taxon>
        <taxon>Actinomycetes</taxon>
        <taxon>Streptosporangiales</taxon>
        <taxon>Thermomonosporaceae</taxon>
        <taxon>Actinomadura</taxon>
    </lineage>
</organism>
<sequence length="252" mass="28052">MAVTLDRDPTFEADDELPPGWHWLYFHELVRASGLGDDGHPALGVTMPPVPLPRRMWAAGTLTIRAPLRLGAEAARTSTIRAVTAKEGRTGPLYFVTVEHDVQVDGRPAVSESQTIVYREAPSTPIRVEGPSAPRDADFTDHWELDSTALFRYSALTFNGHRIHYDADYARSAEGYPNLVIHGPLLATLLMDSLVRRERRFTSFRYRARSPLFLPEPFTVNGRRDGDGHSVWAASPDGRLAMEAEATHRPSP</sequence>
<reference evidence="2 3" key="1">
    <citation type="submission" date="2019-03" db="EMBL/GenBank/DDBJ databases">
        <title>Draft genome sequences of novel Actinobacteria.</title>
        <authorList>
            <person name="Sahin N."/>
            <person name="Ay H."/>
            <person name="Saygin H."/>
        </authorList>
    </citation>
    <scope>NUCLEOTIDE SEQUENCE [LARGE SCALE GENOMIC DNA]</scope>
    <source>
        <strain evidence="2 3">DSM 45347</strain>
    </source>
</reference>
<comment type="caution">
    <text evidence="2">The sequence shown here is derived from an EMBL/GenBank/DDBJ whole genome shotgun (WGS) entry which is preliminary data.</text>
</comment>
<dbReference type="InterPro" id="IPR029069">
    <property type="entry name" value="HotDog_dom_sf"/>
</dbReference>
<proteinExistence type="predicted"/>
<dbReference type="SUPFAM" id="SSF54637">
    <property type="entry name" value="Thioesterase/thiol ester dehydrase-isomerase"/>
    <property type="match status" value="1"/>
</dbReference>
<dbReference type="OrthoDB" id="7183822at2"/>
<dbReference type="PANTHER" id="PTHR28152">
    <property type="entry name" value="HYDROXYACYL-THIOESTER DEHYDRATASE TYPE 2, MITOCHONDRIAL"/>
    <property type="match status" value="1"/>
</dbReference>
<keyword evidence="3" id="KW-1185">Reference proteome</keyword>
<dbReference type="PANTHER" id="PTHR28152:SF1">
    <property type="entry name" value="HYDROXYACYL-THIOESTER DEHYDRATASE TYPE 2, MITOCHONDRIAL"/>
    <property type="match status" value="1"/>
</dbReference>
<dbReference type="AlphaFoldDB" id="A0A4R4PDJ4"/>
<accession>A0A4R4PDJ4</accession>
<evidence type="ECO:0000313" key="3">
    <source>
        <dbReference type="Proteomes" id="UP000295431"/>
    </source>
</evidence>
<evidence type="ECO:0000259" key="1">
    <source>
        <dbReference type="Pfam" id="PF13452"/>
    </source>
</evidence>
<dbReference type="InterPro" id="IPR052741">
    <property type="entry name" value="Mitochondrial_HTD2"/>
</dbReference>
<dbReference type="Proteomes" id="UP000295431">
    <property type="component" value="Unassembled WGS sequence"/>
</dbReference>
<name>A0A4R4PDJ4_9ACTN</name>